<dbReference type="SMART" id="SM00797">
    <property type="entry name" value="AHS2"/>
    <property type="match status" value="1"/>
</dbReference>
<evidence type="ECO:0000259" key="4">
    <source>
        <dbReference type="SMART" id="SM00797"/>
    </source>
</evidence>
<gene>
    <name evidence="5" type="ORF">METZ01_LOCUS48414</name>
</gene>
<reference evidence="5" key="1">
    <citation type="submission" date="2018-05" db="EMBL/GenBank/DDBJ databases">
        <authorList>
            <person name="Lanie J.A."/>
            <person name="Ng W.-L."/>
            <person name="Kazmierczak K.M."/>
            <person name="Andrzejewski T.M."/>
            <person name="Davidsen T.M."/>
            <person name="Wayne K.J."/>
            <person name="Tettelin H."/>
            <person name="Glass J.I."/>
            <person name="Rusch D."/>
            <person name="Podicherti R."/>
            <person name="Tsui H.-C.T."/>
            <person name="Winkler M.E."/>
        </authorList>
    </citation>
    <scope>NUCLEOTIDE SEQUENCE</scope>
</reference>
<dbReference type="GO" id="GO:0005524">
    <property type="term" value="F:ATP binding"/>
    <property type="evidence" value="ECO:0007669"/>
    <property type="project" value="UniProtKB-KW"/>
</dbReference>
<dbReference type="Gene3D" id="2.40.100.10">
    <property type="entry name" value="Cyclophilin-like"/>
    <property type="match status" value="1"/>
</dbReference>
<keyword evidence="1" id="KW-0547">Nucleotide-binding</keyword>
<evidence type="ECO:0000313" key="5">
    <source>
        <dbReference type="EMBL" id="SUZ95560.1"/>
    </source>
</evidence>
<keyword evidence="2" id="KW-0378">Hydrolase</keyword>
<protein>
    <recommendedName>
        <fullName evidence="4">Carboxyltransferase domain-containing protein</fullName>
    </recommendedName>
</protein>
<dbReference type="SUPFAM" id="SSF50891">
    <property type="entry name" value="Cyclophilin-like"/>
    <property type="match status" value="1"/>
</dbReference>
<dbReference type="NCBIfam" id="TIGR00724">
    <property type="entry name" value="urea_amlyse_rel"/>
    <property type="match status" value="1"/>
</dbReference>
<evidence type="ECO:0000256" key="3">
    <source>
        <dbReference type="ARBA" id="ARBA00022840"/>
    </source>
</evidence>
<accession>A0A381RUL5</accession>
<dbReference type="AlphaFoldDB" id="A0A381RUL5"/>
<organism evidence="5">
    <name type="scientific">marine metagenome</name>
    <dbReference type="NCBI Taxonomy" id="408172"/>
    <lineage>
        <taxon>unclassified sequences</taxon>
        <taxon>metagenomes</taxon>
        <taxon>ecological metagenomes</taxon>
    </lineage>
</organism>
<evidence type="ECO:0000256" key="2">
    <source>
        <dbReference type="ARBA" id="ARBA00022801"/>
    </source>
</evidence>
<dbReference type="InterPro" id="IPR029000">
    <property type="entry name" value="Cyclophilin-like_dom_sf"/>
</dbReference>
<name>A0A381RUL5_9ZZZZ</name>
<proteinExistence type="predicted"/>
<dbReference type="Pfam" id="PF02626">
    <property type="entry name" value="CT_A_B"/>
    <property type="match status" value="1"/>
</dbReference>
<feature type="domain" description="Carboxyltransferase" evidence="4">
    <location>
        <begin position="18"/>
        <end position="297"/>
    </location>
</feature>
<sequence>MPGLQTTIQDNGRYGWRHMGVPQSGAADLFSFGLANYLHGQSHDSSVLECTLSGPRLRFLKSMQILMTGADMQPEINGKQVAMFIPCRVKPGDELTMHACLVGCRSYIAFSEDLVCDAFMGSNSTYLPAKLGGLNGKALESGDVIPTAGNKTNQARQLKSVKDLRQTFSNEWVFMAMPGPEFDLIDEASKTLLFSATYTVSNDSNRMGNRLVGPDLKIKKTDHMISGPLFPGTLQCPTAGSPILLGADAQTLGGYPRLLQVVLVDRHLIGQLRPGDRIKFQKISISEAYEQLQRQALLFPFISNI</sequence>
<dbReference type="PANTHER" id="PTHR43309:SF5">
    <property type="entry name" value="5-OXOPROLINASE SUBUNIT C"/>
    <property type="match status" value="1"/>
</dbReference>
<evidence type="ECO:0000256" key="1">
    <source>
        <dbReference type="ARBA" id="ARBA00022741"/>
    </source>
</evidence>
<keyword evidence="3" id="KW-0067">ATP-binding</keyword>
<dbReference type="PANTHER" id="PTHR43309">
    <property type="entry name" value="5-OXOPROLINASE SUBUNIT C"/>
    <property type="match status" value="1"/>
</dbReference>
<dbReference type="EMBL" id="UINC01002335">
    <property type="protein sequence ID" value="SUZ95560.1"/>
    <property type="molecule type" value="Genomic_DNA"/>
</dbReference>
<dbReference type="GO" id="GO:0016787">
    <property type="term" value="F:hydrolase activity"/>
    <property type="evidence" value="ECO:0007669"/>
    <property type="project" value="UniProtKB-KW"/>
</dbReference>
<dbReference type="InterPro" id="IPR052708">
    <property type="entry name" value="PxpC"/>
</dbReference>
<dbReference type="InterPro" id="IPR003778">
    <property type="entry name" value="CT_A_B"/>
</dbReference>